<dbReference type="OrthoDB" id="424551at2759"/>
<accession>A0A2S6BQS6</accession>
<comment type="caution">
    <text evidence="2">The sequence shown here is derived from an EMBL/GenBank/DDBJ whole genome shotgun (WGS) entry which is preliminary data.</text>
</comment>
<gene>
    <name evidence="2" type="ORF">CBER1_03298</name>
</gene>
<dbReference type="Gene3D" id="3.40.630.30">
    <property type="match status" value="1"/>
</dbReference>
<organism evidence="2 3">
    <name type="scientific">Cercospora berteroae</name>
    <dbReference type="NCBI Taxonomy" id="357750"/>
    <lineage>
        <taxon>Eukaryota</taxon>
        <taxon>Fungi</taxon>
        <taxon>Dikarya</taxon>
        <taxon>Ascomycota</taxon>
        <taxon>Pezizomycotina</taxon>
        <taxon>Dothideomycetes</taxon>
        <taxon>Dothideomycetidae</taxon>
        <taxon>Mycosphaerellales</taxon>
        <taxon>Mycosphaerellaceae</taxon>
        <taxon>Cercospora</taxon>
    </lineage>
</organism>
<dbReference type="Proteomes" id="UP000237631">
    <property type="component" value="Unassembled WGS sequence"/>
</dbReference>
<dbReference type="PROSITE" id="PS51186">
    <property type="entry name" value="GNAT"/>
    <property type="match status" value="1"/>
</dbReference>
<proteinExistence type="predicted"/>
<evidence type="ECO:0000313" key="2">
    <source>
        <dbReference type="EMBL" id="PPJ49837.1"/>
    </source>
</evidence>
<dbReference type="InterPro" id="IPR000182">
    <property type="entry name" value="GNAT_dom"/>
</dbReference>
<dbReference type="SUPFAM" id="SSF55729">
    <property type="entry name" value="Acyl-CoA N-acyltransferases (Nat)"/>
    <property type="match status" value="1"/>
</dbReference>
<reference evidence="3" key="1">
    <citation type="journal article" date="2017" name="bioRxiv">
        <title>Conservation of a gene cluster reveals novel cercosporin biosynthetic mechanisms and extends production to the genus Colletotrichum.</title>
        <authorList>
            <person name="de Jonge R."/>
            <person name="Ebert M.K."/>
            <person name="Huitt-Roehl C.R."/>
            <person name="Pal P."/>
            <person name="Suttle J.C."/>
            <person name="Spanner R.E."/>
            <person name="Neubauer J.D."/>
            <person name="Jurick W.M.II."/>
            <person name="Stott K.A."/>
            <person name="Secor G.A."/>
            <person name="Thomma B.P.H.J."/>
            <person name="Van de Peer Y."/>
            <person name="Townsend C.A."/>
            <person name="Bolton M.D."/>
        </authorList>
    </citation>
    <scope>NUCLEOTIDE SEQUENCE [LARGE SCALE GENOMIC DNA]</scope>
    <source>
        <strain evidence="3">CBS538.71</strain>
    </source>
</reference>
<dbReference type="CDD" id="cd04301">
    <property type="entry name" value="NAT_SF"/>
    <property type="match status" value="1"/>
</dbReference>
<feature type="domain" description="N-acetyltransferase" evidence="1">
    <location>
        <begin position="6"/>
        <end position="177"/>
    </location>
</feature>
<dbReference type="EMBL" id="PNEN01001798">
    <property type="protein sequence ID" value="PPJ49837.1"/>
    <property type="molecule type" value="Genomic_DNA"/>
</dbReference>
<dbReference type="Pfam" id="PF00583">
    <property type="entry name" value="Acetyltransf_1"/>
    <property type="match status" value="1"/>
</dbReference>
<protein>
    <recommendedName>
        <fullName evidence="1">N-acetyltransferase domain-containing protein</fullName>
    </recommendedName>
</protein>
<dbReference type="GO" id="GO:0016747">
    <property type="term" value="F:acyltransferase activity, transferring groups other than amino-acyl groups"/>
    <property type="evidence" value="ECO:0007669"/>
    <property type="project" value="InterPro"/>
</dbReference>
<evidence type="ECO:0000259" key="1">
    <source>
        <dbReference type="PROSITE" id="PS51186"/>
    </source>
</evidence>
<name>A0A2S6BQS6_9PEZI</name>
<sequence>MDSTDTVISEAVTEDAQAVVDLSADVQNALTASGSLQQIGPLVLQDVKKAIATGHCYAIKNDARLVGCAFAKPMTPSVIAEEYEAQPLNISHHVHPWLYMHSIMLRPDLQGRGLGRVLVDGAVQCIELKHARGTIFLDCCAGNDKLKAFYKRGGFEFVQNLAQQDYEVALFCRKLQDRHPEAG</sequence>
<dbReference type="InterPro" id="IPR016181">
    <property type="entry name" value="Acyl_CoA_acyltransferase"/>
</dbReference>
<dbReference type="AlphaFoldDB" id="A0A2S6BQS6"/>
<evidence type="ECO:0000313" key="3">
    <source>
        <dbReference type="Proteomes" id="UP000237631"/>
    </source>
</evidence>
<keyword evidence="3" id="KW-1185">Reference proteome</keyword>